<evidence type="ECO:0000256" key="1">
    <source>
        <dbReference type="ARBA" id="ARBA00023015"/>
    </source>
</evidence>
<evidence type="ECO:0000256" key="3">
    <source>
        <dbReference type="ARBA" id="ARBA00023163"/>
    </source>
</evidence>
<dbReference type="Proteomes" id="UP000555552">
    <property type="component" value="Unassembled WGS sequence"/>
</dbReference>
<dbReference type="GO" id="GO:0003700">
    <property type="term" value="F:DNA-binding transcription factor activity"/>
    <property type="evidence" value="ECO:0007669"/>
    <property type="project" value="TreeGrafter"/>
</dbReference>
<proteinExistence type="predicted"/>
<keyword evidence="2 5" id="KW-0238">DNA-binding</keyword>
<gene>
    <name evidence="5" type="ORF">HLB09_06480</name>
</gene>
<accession>A0A849BN19</accession>
<dbReference type="InterPro" id="IPR046335">
    <property type="entry name" value="LacI/GalR-like_sensor"/>
</dbReference>
<dbReference type="GO" id="GO:0000976">
    <property type="term" value="F:transcription cis-regulatory region binding"/>
    <property type="evidence" value="ECO:0007669"/>
    <property type="project" value="TreeGrafter"/>
</dbReference>
<organism evidence="5 6">
    <name type="scientific">Pseudokineococcus marinus</name>
    <dbReference type="NCBI Taxonomy" id="351215"/>
    <lineage>
        <taxon>Bacteria</taxon>
        <taxon>Bacillati</taxon>
        <taxon>Actinomycetota</taxon>
        <taxon>Actinomycetes</taxon>
        <taxon>Kineosporiales</taxon>
        <taxon>Kineosporiaceae</taxon>
        <taxon>Pseudokineococcus</taxon>
    </lineage>
</organism>
<evidence type="ECO:0000313" key="5">
    <source>
        <dbReference type="EMBL" id="NNH22743.1"/>
    </source>
</evidence>
<sequence>MARTTSADVARASGVSRTTVSYVLNGRRDASISEVTRERVVETARRLGYAPSAAARALRTGRSDLVLCVLPDWPIGPVVDALLEDLTEELAARGMALLAHHGRDRRPLADLWRAVDVRAVVGLTAFAPEDEAAMRRAGIQVLTTAAAEGGGRAPFAGDQVRAGRLQAEHLAGTGRRALGYAYPADRRVVAFADQRLAGVRAACAELDLPAPVVREVALETTSAAAAVRGWRSAGDAVTGVAAYNDEVALAVLAGVREEGLRVPDDVAVVGVDDVPLARLAAPPLTTVAQSVDRQVAHLVAQLVAGIDDGDADHGPSAAPSDLLELVVRESA</sequence>
<reference evidence="5 6" key="1">
    <citation type="submission" date="2020-05" db="EMBL/GenBank/DDBJ databases">
        <title>MicrobeNet Type strains.</title>
        <authorList>
            <person name="Nicholson A.C."/>
        </authorList>
    </citation>
    <scope>NUCLEOTIDE SEQUENCE [LARGE SCALE GENOMIC DNA]</scope>
    <source>
        <strain evidence="5 6">JCM 14547</strain>
    </source>
</reference>
<dbReference type="Gene3D" id="3.40.50.2300">
    <property type="match status" value="2"/>
</dbReference>
<keyword evidence="6" id="KW-1185">Reference proteome</keyword>
<dbReference type="Pfam" id="PF00356">
    <property type="entry name" value="LacI"/>
    <property type="match status" value="1"/>
</dbReference>
<protein>
    <submittedName>
        <fullName evidence="5">LacI family DNA-binding transcriptional regulator</fullName>
    </submittedName>
</protein>
<dbReference type="Pfam" id="PF13377">
    <property type="entry name" value="Peripla_BP_3"/>
    <property type="match status" value="1"/>
</dbReference>
<dbReference type="CDD" id="cd01392">
    <property type="entry name" value="HTH_LacI"/>
    <property type="match status" value="1"/>
</dbReference>
<dbReference type="PANTHER" id="PTHR30146">
    <property type="entry name" value="LACI-RELATED TRANSCRIPTIONAL REPRESSOR"/>
    <property type="match status" value="1"/>
</dbReference>
<comment type="caution">
    <text evidence="5">The sequence shown here is derived from an EMBL/GenBank/DDBJ whole genome shotgun (WGS) entry which is preliminary data.</text>
</comment>
<name>A0A849BN19_9ACTN</name>
<keyword evidence="3" id="KW-0804">Transcription</keyword>
<evidence type="ECO:0000256" key="2">
    <source>
        <dbReference type="ARBA" id="ARBA00023125"/>
    </source>
</evidence>
<dbReference type="Gene3D" id="1.10.260.40">
    <property type="entry name" value="lambda repressor-like DNA-binding domains"/>
    <property type="match status" value="1"/>
</dbReference>
<dbReference type="RefSeq" id="WP_171202577.1">
    <property type="nucleotide sequence ID" value="NZ_BAAANP010000008.1"/>
</dbReference>
<dbReference type="PROSITE" id="PS50932">
    <property type="entry name" value="HTH_LACI_2"/>
    <property type="match status" value="1"/>
</dbReference>
<dbReference type="InterPro" id="IPR010982">
    <property type="entry name" value="Lambda_DNA-bd_dom_sf"/>
</dbReference>
<evidence type="ECO:0000259" key="4">
    <source>
        <dbReference type="PROSITE" id="PS50932"/>
    </source>
</evidence>
<dbReference type="SMART" id="SM00354">
    <property type="entry name" value="HTH_LACI"/>
    <property type="match status" value="1"/>
</dbReference>
<keyword evidence="1" id="KW-0805">Transcription regulation</keyword>
<evidence type="ECO:0000313" key="6">
    <source>
        <dbReference type="Proteomes" id="UP000555552"/>
    </source>
</evidence>
<feature type="domain" description="HTH lacI-type" evidence="4">
    <location>
        <begin position="4"/>
        <end position="60"/>
    </location>
</feature>
<dbReference type="InterPro" id="IPR028082">
    <property type="entry name" value="Peripla_BP_I"/>
</dbReference>
<dbReference type="SUPFAM" id="SSF47413">
    <property type="entry name" value="lambda repressor-like DNA-binding domains"/>
    <property type="match status" value="1"/>
</dbReference>
<dbReference type="AlphaFoldDB" id="A0A849BN19"/>
<dbReference type="EMBL" id="JABEMA010000065">
    <property type="protein sequence ID" value="NNH22743.1"/>
    <property type="molecule type" value="Genomic_DNA"/>
</dbReference>
<dbReference type="InterPro" id="IPR000843">
    <property type="entry name" value="HTH_LacI"/>
</dbReference>
<dbReference type="SUPFAM" id="SSF53822">
    <property type="entry name" value="Periplasmic binding protein-like I"/>
    <property type="match status" value="1"/>
</dbReference>
<dbReference type="PANTHER" id="PTHR30146:SF153">
    <property type="entry name" value="LACTOSE OPERON REPRESSOR"/>
    <property type="match status" value="1"/>
</dbReference>